<reference evidence="2 3" key="1">
    <citation type="submission" date="2020-11" db="EMBL/GenBank/DDBJ databases">
        <title>Fusibacter basophilias sp. nov.</title>
        <authorList>
            <person name="Qiu D."/>
        </authorList>
    </citation>
    <scope>NUCLEOTIDE SEQUENCE [LARGE SCALE GENOMIC DNA]</scope>
    <source>
        <strain evidence="2 3">Q10-2</strain>
    </source>
</reference>
<feature type="domain" description="Mur ligase central" evidence="1">
    <location>
        <begin position="36"/>
        <end position="195"/>
    </location>
</feature>
<dbReference type="Gene3D" id="3.40.1190.10">
    <property type="entry name" value="Mur-like, catalytic domain"/>
    <property type="match status" value="1"/>
</dbReference>
<evidence type="ECO:0000313" key="3">
    <source>
        <dbReference type="Proteomes" id="UP000614200"/>
    </source>
</evidence>
<dbReference type="PANTHER" id="PTHR43445">
    <property type="entry name" value="UDP-N-ACETYLMURAMATE--L-ALANINE LIGASE-RELATED"/>
    <property type="match status" value="1"/>
</dbReference>
<proteinExistence type="predicted"/>
<sequence length="373" mass="42601">MENMIMLLFGIILIGFLIENKLAIYRRKQLKHVIYVNGTRGKSTVTRLIDAGLRRSGYRVFCKTTGTVPLIIGTDNIERQIKRNGSPNIKEQLWVLKRANKDKADILVCECMAISPELQRISQDRMLMSNMGVITNVRHDHLEEMGRTLPEICEALSNTIPENGVLFTADADAYPQLKINAERRHTETVLAEISESVKHELFGENLALALSVCEHLGVAREVALEGMLNYKKDPYALSLFRLKNDGIFVNGFSINDPDSTAYVYNMLMARDLFKDRQCILLINSRSDRLSRTKQMIELAINLKPTEVWLMGSMNLMMQKRLKRNFMTVSHFNTVDAMDFKKVNRHFFVFAVGNIANDGMQLIRKIEMEGHEIG</sequence>
<organism evidence="2 3">
    <name type="scientific">Fusibacter ferrireducens</name>
    <dbReference type="NCBI Taxonomy" id="2785058"/>
    <lineage>
        <taxon>Bacteria</taxon>
        <taxon>Bacillati</taxon>
        <taxon>Bacillota</taxon>
        <taxon>Clostridia</taxon>
        <taxon>Eubacteriales</taxon>
        <taxon>Eubacteriales Family XII. Incertae Sedis</taxon>
        <taxon>Fusibacter</taxon>
    </lineage>
</organism>
<gene>
    <name evidence="2" type="primary">pgsB</name>
    <name evidence="2" type="ORF">ISU02_21290</name>
</gene>
<dbReference type="InterPro" id="IPR036565">
    <property type="entry name" value="Mur-like_cat_sf"/>
</dbReference>
<dbReference type="Proteomes" id="UP000614200">
    <property type="component" value="Unassembled WGS sequence"/>
</dbReference>
<dbReference type="NCBIfam" id="TIGR04012">
    <property type="entry name" value="poly_gGlu_PgsB"/>
    <property type="match status" value="1"/>
</dbReference>
<accession>A0ABR9ZYU3</accession>
<dbReference type="SUPFAM" id="SSF53623">
    <property type="entry name" value="MurD-like peptide ligases, catalytic domain"/>
    <property type="match status" value="1"/>
</dbReference>
<evidence type="ECO:0000259" key="1">
    <source>
        <dbReference type="Pfam" id="PF08245"/>
    </source>
</evidence>
<dbReference type="PRINTS" id="PR01758">
    <property type="entry name" value="CAPSULEPROTB"/>
</dbReference>
<keyword evidence="3" id="KW-1185">Reference proteome</keyword>
<protein>
    <submittedName>
        <fullName evidence="2">Poly-gamma-glutamate synthase PgsB</fullName>
    </submittedName>
</protein>
<dbReference type="InterPro" id="IPR050061">
    <property type="entry name" value="MurCDEF_pg_biosynth"/>
</dbReference>
<dbReference type="InterPro" id="IPR008337">
    <property type="entry name" value="Capsule_biosynth_CapB"/>
</dbReference>
<name>A0ABR9ZYU3_9FIRM</name>
<dbReference type="PANTHER" id="PTHR43445:SF1">
    <property type="entry name" value="PGA SYNTHASE CAPB"/>
    <property type="match status" value="1"/>
</dbReference>
<dbReference type="InterPro" id="IPR013221">
    <property type="entry name" value="Mur_ligase_cen"/>
</dbReference>
<comment type="caution">
    <text evidence="2">The sequence shown here is derived from an EMBL/GenBank/DDBJ whole genome shotgun (WGS) entry which is preliminary data.</text>
</comment>
<dbReference type="Pfam" id="PF08245">
    <property type="entry name" value="Mur_ligase_M"/>
    <property type="match status" value="1"/>
</dbReference>
<dbReference type="EMBL" id="JADKNH010000018">
    <property type="protein sequence ID" value="MBF4695637.1"/>
    <property type="molecule type" value="Genomic_DNA"/>
</dbReference>
<evidence type="ECO:0000313" key="2">
    <source>
        <dbReference type="EMBL" id="MBF4695637.1"/>
    </source>
</evidence>